<comment type="caution">
    <text evidence="2">The sequence shown here is derived from an EMBL/GenBank/DDBJ whole genome shotgun (WGS) entry which is preliminary data.</text>
</comment>
<protein>
    <submittedName>
        <fullName evidence="2">Uncharacterized protein</fullName>
    </submittedName>
</protein>
<evidence type="ECO:0000313" key="2">
    <source>
        <dbReference type="EMBL" id="CAB3997339.1"/>
    </source>
</evidence>
<feature type="region of interest" description="Disordered" evidence="1">
    <location>
        <begin position="1"/>
        <end position="24"/>
    </location>
</feature>
<feature type="region of interest" description="Disordered" evidence="1">
    <location>
        <begin position="328"/>
        <end position="347"/>
    </location>
</feature>
<dbReference type="PANTHER" id="PTHR21580:SF28">
    <property type="entry name" value="BOREALIN N-TERMINAL DOMAIN-CONTAINING PROTEIN-RELATED"/>
    <property type="match status" value="1"/>
</dbReference>
<keyword evidence="3" id="KW-1185">Reference proteome</keyword>
<dbReference type="Proteomes" id="UP001152795">
    <property type="component" value="Unassembled WGS sequence"/>
</dbReference>
<dbReference type="InterPro" id="IPR010736">
    <property type="entry name" value="SHIPPO-rpt"/>
</dbReference>
<gene>
    <name evidence="2" type="ORF">PACLA_8A009500</name>
</gene>
<dbReference type="OrthoDB" id="429991at2759"/>
<dbReference type="InterPro" id="IPR051291">
    <property type="entry name" value="CIMAP"/>
</dbReference>
<feature type="compositionally biased region" description="Polar residues" evidence="1">
    <location>
        <begin position="370"/>
        <end position="383"/>
    </location>
</feature>
<dbReference type="PANTHER" id="PTHR21580">
    <property type="entry name" value="SHIPPO-1-RELATED"/>
    <property type="match status" value="1"/>
</dbReference>
<evidence type="ECO:0000256" key="1">
    <source>
        <dbReference type="SAM" id="MobiDB-lite"/>
    </source>
</evidence>
<name>A0A6S7H3X8_PARCT</name>
<accession>A0A6S7H3X8</accession>
<organism evidence="2 3">
    <name type="scientific">Paramuricea clavata</name>
    <name type="common">Red gorgonian</name>
    <name type="synonym">Violescent sea-whip</name>
    <dbReference type="NCBI Taxonomy" id="317549"/>
    <lineage>
        <taxon>Eukaryota</taxon>
        <taxon>Metazoa</taxon>
        <taxon>Cnidaria</taxon>
        <taxon>Anthozoa</taxon>
        <taxon>Octocorallia</taxon>
        <taxon>Malacalcyonacea</taxon>
        <taxon>Plexauridae</taxon>
        <taxon>Paramuricea</taxon>
    </lineage>
</organism>
<reference evidence="2" key="1">
    <citation type="submission" date="2020-04" db="EMBL/GenBank/DDBJ databases">
        <authorList>
            <person name="Alioto T."/>
            <person name="Alioto T."/>
            <person name="Gomez Garrido J."/>
        </authorList>
    </citation>
    <scope>NUCLEOTIDE SEQUENCE</scope>
    <source>
        <strain evidence="2">A484AB</strain>
    </source>
</reference>
<sequence>MGEYIPSDGDKALTQQALSGPGPSTYAPVIRLTKPMAAQYSIVGNLKDKKEFSAPGPKYDTSENMIWNKKTRTLKAKLETSPYRPKSRDHLTCSLGSAAYKVEYYDTGKHAPRCTIGSRFNEPIILGPPNTAVEPVDTKGFTAPGPSYSPFGARGMEKSFGLKFKPIRDKDVPGPAEYNIKSSDRGPEYSLGHKLGDQSVFDGPGPGSYDIKSDIGAGVATSIRGRQRVRAKYSVPSPNTYTLPDTFKDAPRHSMTYRTFETEVCATPGPANYDQICRKVWQAPPEFSCRKQCKPSFPAILNYPEYGLMKNESVGPDTYDADKGFDKNNSPAHSMGKRNRNVTNDYPGPNHYKITVPCRPDAHKAPEFSMGQSHSKKVSNSNGPGPAEYHPKVKKTAQGYSMSSRPRPLKTVKPTPAPNAYKVCKGQTSKGVYNGCSASLKSRASPYVYSGFPNLSRITT</sequence>
<dbReference type="EMBL" id="CACRXK020003075">
    <property type="protein sequence ID" value="CAB3997339.1"/>
    <property type="molecule type" value="Genomic_DNA"/>
</dbReference>
<feature type="region of interest" description="Disordered" evidence="1">
    <location>
        <begin position="367"/>
        <end position="391"/>
    </location>
</feature>
<evidence type="ECO:0000313" key="3">
    <source>
        <dbReference type="Proteomes" id="UP001152795"/>
    </source>
</evidence>
<dbReference type="AlphaFoldDB" id="A0A6S7H3X8"/>
<dbReference type="Pfam" id="PF07004">
    <property type="entry name" value="SHIPPO-rpt"/>
    <property type="match status" value="5"/>
</dbReference>
<proteinExistence type="predicted"/>